<accession>A0A0F9J363</accession>
<protein>
    <submittedName>
        <fullName evidence="1">Uncharacterized protein</fullName>
    </submittedName>
</protein>
<dbReference type="EMBL" id="LAZR01017453">
    <property type="protein sequence ID" value="KKM00356.1"/>
    <property type="molecule type" value="Genomic_DNA"/>
</dbReference>
<name>A0A0F9J363_9ZZZZ</name>
<organism evidence="1">
    <name type="scientific">marine sediment metagenome</name>
    <dbReference type="NCBI Taxonomy" id="412755"/>
    <lineage>
        <taxon>unclassified sequences</taxon>
        <taxon>metagenomes</taxon>
        <taxon>ecological metagenomes</taxon>
    </lineage>
</organism>
<gene>
    <name evidence="1" type="ORF">LCGC14_1805170</name>
</gene>
<sequence length="132" mass="15074">FDFSLRTAMNLIAVQHMRAHCGIPDKVMLKVGRSKLARLATRLTEDNWPTMLEWAAITSFEDVKNWVRDENAADGCGRSNPNSGDSAHRTLNFSRKQRELFDEVVDLAREKFDTTNRETALTKLLELVKPLL</sequence>
<dbReference type="AlphaFoldDB" id="A0A0F9J363"/>
<comment type="caution">
    <text evidence="1">The sequence shown here is derived from an EMBL/GenBank/DDBJ whole genome shotgun (WGS) entry which is preliminary data.</text>
</comment>
<reference evidence="1" key="1">
    <citation type="journal article" date="2015" name="Nature">
        <title>Complex archaea that bridge the gap between prokaryotes and eukaryotes.</title>
        <authorList>
            <person name="Spang A."/>
            <person name="Saw J.H."/>
            <person name="Jorgensen S.L."/>
            <person name="Zaremba-Niedzwiedzka K."/>
            <person name="Martijn J."/>
            <person name="Lind A.E."/>
            <person name="van Eijk R."/>
            <person name="Schleper C."/>
            <person name="Guy L."/>
            <person name="Ettema T.J."/>
        </authorList>
    </citation>
    <scope>NUCLEOTIDE SEQUENCE</scope>
</reference>
<proteinExistence type="predicted"/>
<evidence type="ECO:0000313" key="1">
    <source>
        <dbReference type="EMBL" id="KKM00356.1"/>
    </source>
</evidence>
<feature type="non-terminal residue" evidence="1">
    <location>
        <position position="1"/>
    </location>
</feature>